<dbReference type="STRING" id="34690.A0A182U992"/>
<proteinExistence type="predicted"/>
<protein>
    <submittedName>
        <fullName evidence="2">Uncharacterized protein</fullName>
    </submittedName>
</protein>
<evidence type="ECO:0000313" key="3">
    <source>
        <dbReference type="Proteomes" id="UP000075902"/>
    </source>
</evidence>
<dbReference type="VEuPathDB" id="VectorBase:AMEC016261"/>
<dbReference type="Proteomes" id="UP000075902">
    <property type="component" value="Unassembled WGS sequence"/>
</dbReference>
<accession>A0A182U992</accession>
<evidence type="ECO:0000256" key="1">
    <source>
        <dbReference type="SAM" id="MobiDB-lite"/>
    </source>
</evidence>
<keyword evidence="3" id="KW-1185">Reference proteome</keyword>
<reference evidence="2" key="2">
    <citation type="submission" date="2020-05" db="UniProtKB">
        <authorList>
            <consortium name="EnsemblMetazoa"/>
        </authorList>
    </citation>
    <scope>IDENTIFICATION</scope>
    <source>
        <strain evidence="2">CM1001059</strain>
    </source>
</reference>
<evidence type="ECO:0000313" key="2">
    <source>
        <dbReference type="EnsemblMetazoa" id="AMEC016261-PA"/>
    </source>
</evidence>
<name>A0A182U992_9DIPT</name>
<sequence length="154" mass="16785">TTTTTTTTTTTPAPITKIDFNIKYVLPVSLPDAAAHELKIESKNDKYSVPLSPILRPDFVTREISGERQDRQFSPVYRPELDNDEQTRQLTSDADPVALEAEHLDREILGGGEDGADARQLSEESVGPVSEQLVGGGVLPSSAAYFLRRTAEVS</sequence>
<dbReference type="EnsemblMetazoa" id="AMEC016261-RA">
    <property type="protein sequence ID" value="AMEC016261-PA"/>
    <property type="gene ID" value="AMEC016261"/>
</dbReference>
<dbReference type="AlphaFoldDB" id="A0A182U992"/>
<organism evidence="2 3">
    <name type="scientific">Anopheles melas</name>
    <dbReference type="NCBI Taxonomy" id="34690"/>
    <lineage>
        <taxon>Eukaryota</taxon>
        <taxon>Metazoa</taxon>
        <taxon>Ecdysozoa</taxon>
        <taxon>Arthropoda</taxon>
        <taxon>Hexapoda</taxon>
        <taxon>Insecta</taxon>
        <taxon>Pterygota</taxon>
        <taxon>Neoptera</taxon>
        <taxon>Endopterygota</taxon>
        <taxon>Diptera</taxon>
        <taxon>Nematocera</taxon>
        <taxon>Culicoidea</taxon>
        <taxon>Culicidae</taxon>
        <taxon>Anophelinae</taxon>
        <taxon>Anopheles</taxon>
    </lineage>
</organism>
<feature type="region of interest" description="Disordered" evidence="1">
    <location>
        <begin position="108"/>
        <end position="134"/>
    </location>
</feature>
<reference evidence="3" key="1">
    <citation type="submission" date="2014-01" db="EMBL/GenBank/DDBJ databases">
        <title>The Genome Sequence of Anopheles melas CM1001059_A (V2).</title>
        <authorList>
            <consortium name="The Broad Institute Genomics Platform"/>
            <person name="Neafsey D.E."/>
            <person name="Besansky N."/>
            <person name="Howell P."/>
            <person name="Walton C."/>
            <person name="Young S.K."/>
            <person name="Zeng Q."/>
            <person name="Gargeya S."/>
            <person name="Fitzgerald M."/>
            <person name="Haas B."/>
            <person name="Abouelleil A."/>
            <person name="Allen A.W."/>
            <person name="Alvarado L."/>
            <person name="Arachchi H.M."/>
            <person name="Berlin A.M."/>
            <person name="Chapman S.B."/>
            <person name="Gainer-Dewar J."/>
            <person name="Goldberg J."/>
            <person name="Griggs A."/>
            <person name="Gujja S."/>
            <person name="Hansen M."/>
            <person name="Howarth C."/>
            <person name="Imamovic A."/>
            <person name="Ireland A."/>
            <person name="Larimer J."/>
            <person name="McCowan C."/>
            <person name="Murphy C."/>
            <person name="Pearson M."/>
            <person name="Poon T.W."/>
            <person name="Priest M."/>
            <person name="Roberts A."/>
            <person name="Saif S."/>
            <person name="Shea T."/>
            <person name="Sisk P."/>
            <person name="Sykes S."/>
            <person name="Wortman J."/>
            <person name="Nusbaum C."/>
            <person name="Birren B."/>
        </authorList>
    </citation>
    <scope>NUCLEOTIDE SEQUENCE [LARGE SCALE GENOMIC DNA]</scope>
    <source>
        <strain evidence="3">CM1001059</strain>
    </source>
</reference>